<dbReference type="Gene3D" id="1.10.150.20">
    <property type="entry name" value="5' to 3' exonuclease, C-terminal subdomain"/>
    <property type="match status" value="1"/>
</dbReference>
<dbReference type="GO" id="GO:0009379">
    <property type="term" value="C:Holliday junction helicase complex"/>
    <property type="evidence" value="ECO:0007669"/>
    <property type="project" value="InterPro"/>
</dbReference>
<dbReference type="SMART" id="SM00278">
    <property type="entry name" value="HhH1"/>
    <property type="match status" value="2"/>
</dbReference>
<comment type="caution">
    <text evidence="6">Lacks conserved residue(s) required for the propagation of feature annotation.</text>
</comment>
<dbReference type="NCBIfam" id="TIGR00084">
    <property type="entry name" value="ruvA"/>
    <property type="match status" value="1"/>
</dbReference>
<dbReference type="InterPro" id="IPR036267">
    <property type="entry name" value="RuvA_C_sf"/>
</dbReference>
<dbReference type="Proteomes" id="UP000002068">
    <property type="component" value="Chromosome"/>
</dbReference>
<keyword evidence="8" id="KW-0347">Helicase</keyword>
<comment type="function">
    <text evidence="6">The RuvA-RuvB-RuvC complex processes Holliday junction (HJ) DNA during genetic recombination and DNA repair, while the RuvA-RuvB complex plays an important role in the rescue of blocked DNA replication forks via replication fork reversal (RFR). RuvA specifically binds to HJ cruciform DNA, conferring on it an open structure. The RuvB hexamer acts as an ATP-dependent pump, pulling dsDNA into and through the RuvAB complex. HJ branch migration allows RuvC to scan DNA until it finds its consensus sequence, where it cleaves and resolves the cruciform DNA.</text>
</comment>
<feature type="domain" description="Helix-hairpin-helix DNA-binding motif class 1" evidence="7">
    <location>
        <begin position="107"/>
        <end position="126"/>
    </location>
</feature>
<dbReference type="Pfam" id="PF07499">
    <property type="entry name" value="RuvA_C"/>
    <property type="match status" value="1"/>
</dbReference>
<accession>A0A0H3N560</accession>
<comment type="similarity">
    <text evidence="6">Belongs to the RuvA family.</text>
</comment>
<feature type="domain" description="Helix-hairpin-helix DNA-binding motif class 1" evidence="7">
    <location>
        <begin position="72"/>
        <end position="91"/>
    </location>
</feature>
<name>A0A0H3N560_CLODC</name>
<dbReference type="GO" id="GO:0006281">
    <property type="term" value="P:DNA repair"/>
    <property type="evidence" value="ECO:0007669"/>
    <property type="project" value="UniProtKB-UniRule"/>
</dbReference>
<dbReference type="GO" id="GO:0048476">
    <property type="term" value="C:Holliday junction resolvase complex"/>
    <property type="evidence" value="ECO:0007669"/>
    <property type="project" value="UniProtKB-UniRule"/>
</dbReference>
<dbReference type="InterPro" id="IPR003583">
    <property type="entry name" value="Hlx-hairpin-Hlx_DNA-bd_motif"/>
</dbReference>
<comment type="domain">
    <text evidence="6">Has three domains with a flexible linker between the domains II and III and assumes an 'L' shape. Domain III is highly mobile and contacts RuvB.</text>
</comment>
<dbReference type="Gene3D" id="2.40.50.140">
    <property type="entry name" value="Nucleic acid-binding proteins"/>
    <property type="match status" value="1"/>
</dbReference>
<dbReference type="KEGG" id="cdc:CD196_2648"/>
<reference evidence="8 9" key="1">
    <citation type="journal article" date="2009" name="Genome Biol.">
        <title>Comparative genome and phenotypic analysis of Clostridium difficile 027 strains provides insight into the evolution of a hypervirulent bacterium.</title>
        <authorList>
            <person name="Stabler R.A."/>
            <person name="He M."/>
            <person name="Dawson L."/>
            <person name="Martin M."/>
            <person name="Valiente E."/>
            <person name="Corton C."/>
            <person name="Lawley T.D."/>
            <person name="Sebaihia M."/>
            <person name="Quail M.A."/>
            <person name="Rose G."/>
            <person name="Gerding D.N."/>
            <person name="Gibert M."/>
            <person name="Popoff M.R."/>
            <person name="Parkhill J."/>
            <person name="Dougan G."/>
            <person name="Wren B.W."/>
        </authorList>
    </citation>
    <scope>NUCLEOTIDE SEQUENCE [LARGE SCALE GENOMIC DNA]</scope>
    <source>
        <strain evidence="8 9">CD196</strain>
    </source>
</reference>
<dbReference type="InterPro" id="IPR010994">
    <property type="entry name" value="RuvA_2-like"/>
</dbReference>
<feature type="region of interest" description="Domain III" evidence="6">
    <location>
        <begin position="153"/>
        <end position="200"/>
    </location>
</feature>
<dbReference type="GO" id="GO:0000400">
    <property type="term" value="F:four-way junction DNA binding"/>
    <property type="evidence" value="ECO:0007669"/>
    <property type="project" value="UniProtKB-UniRule"/>
</dbReference>
<evidence type="ECO:0000256" key="4">
    <source>
        <dbReference type="ARBA" id="ARBA00023172"/>
    </source>
</evidence>
<dbReference type="GO" id="GO:0006310">
    <property type="term" value="P:DNA recombination"/>
    <property type="evidence" value="ECO:0007669"/>
    <property type="project" value="UniProtKB-UniRule"/>
</dbReference>
<evidence type="ECO:0000256" key="6">
    <source>
        <dbReference type="HAMAP-Rule" id="MF_00031"/>
    </source>
</evidence>
<evidence type="ECO:0000256" key="1">
    <source>
        <dbReference type="ARBA" id="ARBA00022490"/>
    </source>
</evidence>
<evidence type="ECO:0000313" key="9">
    <source>
        <dbReference type="Proteomes" id="UP000002068"/>
    </source>
</evidence>
<dbReference type="EMBL" id="FN538970">
    <property type="protein sequence ID" value="CBA65075.1"/>
    <property type="molecule type" value="Genomic_DNA"/>
</dbReference>
<dbReference type="SUPFAM" id="SSF50249">
    <property type="entry name" value="Nucleic acid-binding proteins"/>
    <property type="match status" value="1"/>
</dbReference>
<evidence type="ECO:0000256" key="3">
    <source>
        <dbReference type="ARBA" id="ARBA00023125"/>
    </source>
</evidence>
<dbReference type="Pfam" id="PF14520">
    <property type="entry name" value="HHH_5"/>
    <property type="match status" value="1"/>
</dbReference>
<evidence type="ECO:0000259" key="7">
    <source>
        <dbReference type="SMART" id="SM00278"/>
    </source>
</evidence>
<gene>
    <name evidence="6 8" type="primary">ruvA</name>
    <name evidence="8" type="ordered locus">CD196_2648</name>
</gene>
<dbReference type="Pfam" id="PF01330">
    <property type="entry name" value="RuvA_N"/>
    <property type="match status" value="1"/>
</dbReference>
<protein>
    <recommendedName>
        <fullName evidence="6">Holliday junction branch migration complex subunit RuvA</fullName>
    </recommendedName>
</protein>
<keyword evidence="8" id="KW-0547">Nucleotide-binding</keyword>
<dbReference type="HOGENOM" id="CLU_087936_3_0_9"/>
<keyword evidence="3 6" id="KW-0238">DNA-binding</keyword>
<comment type="subunit">
    <text evidence="6">Homotetramer. Forms an RuvA(8)-RuvB(12)-Holliday junction (HJ) complex. HJ DNA is sandwiched between 2 RuvA tetramers; dsDNA enters through RuvA and exits via RuvB. An RuvB hexamer assembles on each DNA strand where it exits the tetramer. Each RuvB hexamer is contacted by two RuvA subunits (via domain III) on 2 adjacent RuvB subunits; this complex drives branch migration. In the full resolvosome a probable DNA-RuvA(4)-RuvB(12)-RuvC(2) complex forms which resolves the HJ.</text>
</comment>
<keyword evidence="2 6" id="KW-0227">DNA damage</keyword>
<dbReference type="GO" id="GO:0005737">
    <property type="term" value="C:cytoplasm"/>
    <property type="evidence" value="ECO:0007669"/>
    <property type="project" value="UniProtKB-SubCell"/>
</dbReference>
<sequence length="200" mass="21987">MYSYIKGTVEEIYIDSIVVENNGIGYKINVSSNTIMNLQVGEATKIYTKLIVREDDMSLCGFVSREELKMFELLTSVSKIGPKVALSILSFASSAQLGAYILSEDIGKLSKAPGVGKKTAERIVLELKDKVDKNNIEFEPTLLSQKPTLISQDESVDALVALGYTLSESKEAVQKCKKDGMNTEAIIKKALTYIMSKSLK</sequence>
<organism evidence="8 9">
    <name type="scientific">Clostridioides difficile (strain CD196)</name>
    <name type="common">Peptoclostridium difficile</name>
    <dbReference type="NCBI Taxonomy" id="645462"/>
    <lineage>
        <taxon>Bacteria</taxon>
        <taxon>Bacillati</taxon>
        <taxon>Bacillota</taxon>
        <taxon>Clostridia</taxon>
        <taxon>Peptostreptococcales</taxon>
        <taxon>Peptostreptococcaceae</taxon>
        <taxon>Clostridioides</taxon>
    </lineage>
</organism>
<evidence type="ECO:0000256" key="5">
    <source>
        <dbReference type="ARBA" id="ARBA00023204"/>
    </source>
</evidence>
<dbReference type="InterPro" id="IPR012340">
    <property type="entry name" value="NA-bd_OB-fold"/>
</dbReference>
<dbReference type="SUPFAM" id="SSF47781">
    <property type="entry name" value="RuvA domain 2-like"/>
    <property type="match status" value="1"/>
</dbReference>
<evidence type="ECO:0000313" key="8">
    <source>
        <dbReference type="EMBL" id="CBA65075.1"/>
    </source>
</evidence>
<dbReference type="HAMAP" id="MF_00031">
    <property type="entry name" value="DNA_HJ_migration_RuvA"/>
    <property type="match status" value="1"/>
</dbReference>
<dbReference type="RefSeq" id="WP_009891076.1">
    <property type="nucleotide sequence ID" value="NC_013315.1"/>
</dbReference>
<comment type="subcellular location">
    <subcellularLocation>
        <location evidence="6">Cytoplasm</location>
    </subcellularLocation>
</comment>
<keyword evidence="8" id="KW-0378">Hydrolase</keyword>
<dbReference type="GO" id="GO:0005524">
    <property type="term" value="F:ATP binding"/>
    <property type="evidence" value="ECO:0007669"/>
    <property type="project" value="InterPro"/>
</dbReference>
<dbReference type="SUPFAM" id="SSF46929">
    <property type="entry name" value="DNA helicase RuvA subunit, C-terminal domain"/>
    <property type="match status" value="1"/>
</dbReference>
<evidence type="ECO:0000256" key="2">
    <source>
        <dbReference type="ARBA" id="ARBA00022763"/>
    </source>
</evidence>
<dbReference type="Gene3D" id="1.10.8.10">
    <property type="entry name" value="DNA helicase RuvA subunit, C-terminal domain"/>
    <property type="match status" value="1"/>
</dbReference>
<dbReference type="GO" id="GO:0009378">
    <property type="term" value="F:four-way junction helicase activity"/>
    <property type="evidence" value="ECO:0007669"/>
    <property type="project" value="InterPro"/>
</dbReference>
<proteinExistence type="inferred from homology"/>
<dbReference type="InterPro" id="IPR013849">
    <property type="entry name" value="DNA_helicase_Holl-junc_RuvA_I"/>
</dbReference>
<dbReference type="AlphaFoldDB" id="A0A0H3N560"/>
<dbReference type="InterPro" id="IPR011114">
    <property type="entry name" value="RuvA_C"/>
</dbReference>
<keyword evidence="8" id="KW-0067">ATP-binding</keyword>
<dbReference type="CDD" id="cd14332">
    <property type="entry name" value="UBA_RuvA_C"/>
    <property type="match status" value="1"/>
</dbReference>
<dbReference type="InterPro" id="IPR000085">
    <property type="entry name" value="RuvA"/>
</dbReference>
<keyword evidence="5 6" id="KW-0234">DNA repair</keyword>
<keyword evidence="1 6" id="KW-0963">Cytoplasm</keyword>
<keyword evidence="4 6" id="KW-0233">DNA recombination</keyword>